<evidence type="ECO:0000313" key="3">
    <source>
        <dbReference type="Proteomes" id="UP000681720"/>
    </source>
</evidence>
<dbReference type="GO" id="GO:0051959">
    <property type="term" value="F:dynein light intermediate chain binding"/>
    <property type="evidence" value="ECO:0007669"/>
    <property type="project" value="InterPro"/>
</dbReference>
<dbReference type="GO" id="GO:0045505">
    <property type="term" value="F:dynein intermediate chain binding"/>
    <property type="evidence" value="ECO:0007669"/>
    <property type="project" value="InterPro"/>
</dbReference>
<dbReference type="EMBL" id="CAJOBH010025098">
    <property type="protein sequence ID" value="CAF4245334.1"/>
    <property type="molecule type" value="Genomic_DNA"/>
</dbReference>
<dbReference type="Gene3D" id="1.20.920.20">
    <property type="match status" value="1"/>
</dbReference>
<dbReference type="EMBL" id="CAJOBJ010050213">
    <property type="protein sequence ID" value="CAF4370359.1"/>
    <property type="molecule type" value="Genomic_DNA"/>
</dbReference>
<dbReference type="Proteomes" id="UP000681967">
    <property type="component" value="Unassembled WGS sequence"/>
</dbReference>
<gene>
    <name evidence="1" type="ORF">BYL167_LOCUS25334</name>
    <name evidence="2" type="ORF">GIL414_LOCUS28817</name>
</gene>
<reference evidence="2" key="1">
    <citation type="submission" date="2021-02" db="EMBL/GenBank/DDBJ databases">
        <authorList>
            <person name="Nowell W R."/>
        </authorList>
    </citation>
    <scope>NUCLEOTIDE SEQUENCE</scope>
</reference>
<evidence type="ECO:0000313" key="2">
    <source>
        <dbReference type="EMBL" id="CAF4370359.1"/>
    </source>
</evidence>
<sequence length="49" mass="5953">MWDEMRRRNYVTPSNFLELTTGYRKLLYEKRKELCDARDKLTNGLGKIE</sequence>
<feature type="non-terminal residue" evidence="2">
    <location>
        <position position="49"/>
    </location>
</feature>
<dbReference type="InterPro" id="IPR026983">
    <property type="entry name" value="DHC"/>
</dbReference>
<dbReference type="PANTHER" id="PTHR22878">
    <property type="entry name" value="DYNEIN HEAVY CHAIN 6, AXONEMAL-LIKE-RELATED"/>
    <property type="match status" value="1"/>
</dbReference>
<protein>
    <submittedName>
        <fullName evidence="2">Uncharacterized protein</fullName>
    </submittedName>
</protein>
<dbReference type="Proteomes" id="UP000681720">
    <property type="component" value="Unassembled WGS sequence"/>
</dbReference>
<comment type="caution">
    <text evidence="2">The sequence shown here is derived from an EMBL/GenBank/DDBJ whole genome shotgun (WGS) entry which is preliminary data.</text>
</comment>
<proteinExistence type="predicted"/>
<dbReference type="GO" id="GO:0007018">
    <property type="term" value="P:microtubule-based movement"/>
    <property type="evidence" value="ECO:0007669"/>
    <property type="project" value="InterPro"/>
</dbReference>
<dbReference type="GO" id="GO:0030286">
    <property type="term" value="C:dynein complex"/>
    <property type="evidence" value="ECO:0007669"/>
    <property type="project" value="InterPro"/>
</dbReference>
<name>A0A8S2VGT7_9BILA</name>
<dbReference type="AlphaFoldDB" id="A0A8S2VGT7"/>
<organism evidence="2 3">
    <name type="scientific">Rotaria magnacalcarata</name>
    <dbReference type="NCBI Taxonomy" id="392030"/>
    <lineage>
        <taxon>Eukaryota</taxon>
        <taxon>Metazoa</taxon>
        <taxon>Spiralia</taxon>
        <taxon>Gnathifera</taxon>
        <taxon>Rotifera</taxon>
        <taxon>Eurotatoria</taxon>
        <taxon>Bdelloidea</taxon>
        <taxon>Philodinida</taxon>
        <taxon>Philodinidae</taxon>
        <taxon>Rotaria</taxon>
    </lineage>
</organism>
<evidence type="ECO:0000313" key="1">
    <source>
        <dbReference type="EMBL" id="CAF4245334.1"/>
    </source>
</evidence>
<dbReference type="PANTHER" id="PTHR22878:SF68">
    <property type="entry name" value="DYNEIN HEAVY CHAIN 6, AXONEMAL-LIKE"/>
    <property type="match status" value="1"/>
</dbReference>
<accession>A0A8S2VGT7</accession>